<dbReference type="EMBL" id="CAXITT010000733">
    <property type="protein sequence ID" value="CAL1545764.1"/>
    <property type="molecule type" value="Genomic_DNA"/>
</dbReference>
<reference evidence="9 10" key="1">
    <citation type="submission" date="2024-04" db="EMBL/GenBank/DDBJ databases">
        <authorList>
            <consortium name="Genoscope - CEA"/>
            <person name="William W."/>
        </authorList>
    </citation>
    <scope>NUCLEOTIDE SEQUENCE [LARGE SCALE GENOMIC DNA]</scope>
</reference>
<dbReference type="PANTHER" id="PTHR43407">
    <property type="entry name" value="GLUTAMINE SYNTHETASE"/>
    <property type="match status" value="1"/>
</dbReference>
<dbReference type="GO" id="GO:0005737">
    <property type="term" value="C:cytoplasm"/>
    <property type="evidence" value="ECO:0007669"/>
    <property type="project" value="TreeGrafter"/>
</dbReference>
<dbReference type="InterPro" id="IPR008146">
    <property type="entry name" value="Gln_synth_cat_dom"/>
</dbReference>
<dbReference type="PROSITE" id="PS51987">
    <property type="entry name" value="GS_CATALYTIC"/>
    <property type="match status" value="1"/>
</dbReference>
<dbReference type="GO" id="GO:0004356">
    <property type="term" value="F:glutamine synthetase activity"/>
    <property type="evidence" value="ECO:0007669"/>
    <property type="project" value="InterPro"/>
</dbReference>
<comment type="function">
    <text evidence="2">May act as a component of the cytoskeleton or as a chaperone for the reorganization of intermediate filament proteins during terminal differentiation in the lens. Does not seem to have enzymatic activity.</text>
</comment>
<dbReference type="GO" id="GO:0016020">
    <property type="term" value="C:membrane"/>
    <property type="evidence" value="ECO:0007669"/>
    <property type="project" value="TreeGrafter"/>
</dbReference>
<evidence type="ECO:0000256" key="4">
    <source>
        <dbReference type="ARBA" id="ARBA00039404"/>
    </source>
</evidence>
<evidence type="ECO:0000256" key="5">
    <source>
        <dbReference type="ARBA" id="ARBA00042675"/>
    </source>
</evidence>
<dbReference type="PANTHER" id="PTHR43407:SF1">
    <property type="entry name" value="LENGSIN"/>
    <property type="match status" value="1"/>
</dbReference>
<evidence type="ECO:0000256" key="6">
    <source>
        <dbReference type="PROSITE-ProRule" id="PRU01331"/>
    </source>
</evidence>
<dbReference type="InterPro" id="IPR014746">
    <property type="entry name" value="Gln_synth/guanido_kin_cat_dom"/>
</dbReference>
<evidence type="ECO:0000256" key="7">
    <source>
        <dbReference type="RuleBase" id="RU000384"/>
    </source>
</evidence>
<dbReference type="Pfam" id="PF00120">
    <property type="entry name" value="Gln-synt_C"/>
    <property type="match status" value="1"/>
</dbReference>
<accession>A0AAV2ILM8</accession>
<comment type="similarity">
    <text evidence="1 6 7">Belongs to the glutamine synthetase family.</text>
</comment>
<feature type="domain" description="GS catalytic" evidence="8">
    <location>
        <begin position="116"/>
        <end position="450"/>
    </location>
</feature>
<dbReference type="SUPFAM" id="SSF55931">
    <property type="entry name" value="Glutamine synthetase/guanido kinase"/>
    <property type="match status" value="1"/>
</dbReference>
<dbReference type="GO" id="GO:0006542">
    <property type="term" value="P:glutamine biosynthetic process"/>
    <property type="evidence" value="ECO:0007669"/>
    <property type="project" value="InterPro"/>
</dbReference>
<evidence type="ECO:0000259" key="8">
    <source>
        <dbReference type="PROSITE" id="PS51987"/>
    </source>
</evidence>
<comment type="caution">
    <text evidence="9">The sequence shown here is derived from an EMBL/GenBank/DDBJ whole genome shotgun (WGS) entry which is preliminary data.</text>
</comment>
<comment type="subunit">
    <text evidence="3">Dodecamer. Interacts with BFSP2 and VIM.</text>
</comment>
<proteinExistence type="inferred from homology"/>
<evidence type="ECO:0000313" key="10">
    <source>
        <dbReference type="Proteomes" id="UP001497497"/>
    </source>
</evidence>
<dbReference type="AlphaFoldDB" id="A0AAV2ILM8"/>
<dbReference type="Proteomes" id="UP001497497">
    <property type="component" value="Unassembled WGS sequence"/>
</dbReference>
<dbReference type="Gene3D" id="3.30.590.10">
    <property type="entry name" value="Glutamine synthetase/guanido kinase, catalytic domain"/>
    <property type="match status" value="1"/>
</dbReference>
<organism evidence="9 10">
    <name type="scientific">Lymnaea stagnalis</name>
    <name type="common">Great pond snail</name>
    <name type="synonym">Helix stagnalis</name>
    <dbReference type="NCBI Taxonomy" id="6523"/>
    <lineage>
        <taxon>Eukaryota</taxon>
        <taxon>Metazoa</taxon>
        <taxon>Spiralia</taxon>
        <taxon>Lophotrochozoa</taxon>
        <taxon>Mollusca</taxon>
        <taxon>Gastropoda</taxon>
        <taxon>Heterobranchia</taxon>
        <taxon>Euthyneura</taxon>
        <taxon>Panpulmonata</taxon>
        <taxon>Hygrophila</taxon>
        <taxon>Lymnaeoidea</taxon>
        <taxon>Lymnaeidae</taxon>
        <taxon>Lymnaea</taxon>
    </lineage>
</organism>
<dbReference type="Gene3D" id="3.10.20.70">
    <property type="entry name" value="Glutamine synthetase, N-terminal domain"/>
    <property type="match status" value="1"/>
</dbReference>
<evidence type="ECO:0000256" key="3">
    <source>
        <dbReference type="ARBA" id="ARBA00038790"/>
    </source>
</evidence>
<name>A0AAV2ILM8_LYMST</name>
<evidence type="ECO:0000256" key="2">
    <source>
        <dbReference type="ARBA" id="ARBA00037583"/>
    </source>
</evidence>
<dbReference type="SMART" id="SM01230">
    <property type="entry name" value="Gln-synt_C"/>
    <property type="match status" value="1"/>
</dbReference>
<gene>
    <name evidence="9" type="ORF">GSLYS_00019141001</name>
</gene>
<evidence type="ECO:0000313" key="9">
    <source>
        <dbReference type="EMBL" id="CAL1545764.1"/>
    </source>
</evidence>
<protein>
    <recommendedName>
        <fullName evidence="4">Lengsin</fullName>
    </recommendedName>
    <alternativeName>
        <fullName evidence="5">Glutamate-ammonia ligase domain-containing protein 1</fullName>
    </alternativeName>
</protein>
<sequence>MMSSQRQEWTVEDFDLMQLVYYDVNGTPRGKTIPKDVARKSLQDGIEFIQVLQVVGLAADFPMKVKELMEGFTNGMFVPDLDTLVKWPWACKPGRMVGQVIGHIIQEDGRPDPIAIRNQLDNQVRKLKTMGYTIQSSFSIQFTVFKRANDVCGEFLGPDSLLGVAPYDSIGVEDCMLDVCQELMDAGIEVESWSSLPSKGAYEMTLVSTEGTASADAACRFKHGIKSAMAQRGFEATFMTHPSGAGDKAFSTMIHRFSLHSALGQNVFMDEADEDKLSGIARHWISGLLGHGAAMTALCCPTVNCYSRFNHDVTFPKRLDWEIDDATACLSVRLNGRDVWIENRLPTAACNPFCVLLATLAAGLEGIEKEMTCPQKSDSGAALVPQSLGSALDSLKSDGLFREAVSSVLLRAFINVKDDYEVAKFNALEDDADKAEKFIKLENEYFLLRL</sequence>
<evidence type="ECO:0000256" key="1">
    <source>
        <dbReference type="ARBA" id="ARBA00009897"/>
    </source>
</evidence>
<dbReference type="InterPro" id="IPR036651">
    <property type="entry name" value="Gln_synt_N_sf"/>
</dbReference>
<keyword evidence="10" id="KW-1185">Reference proteome</keyword>